<organism evidence="2 4">
    <name type="scientific">Orrella dioscoreae</name>
    <dbReference type="NCBI Taxonomy" id="1851544"/>
    <lineage>
        <taxon>Bacteria</taxon>
        <taxon>Pseudomonadati</taxon>
        <taxon>Pseudomonadota</taxon>
        <taxon>Betaproteobacteria</taxon>
        <taxon>Burkholderiales</taxon>
        <taxon>Alcaligenaceae</taxon>
        <taxon>Orrella</taxon>
    </lineage>
</organism>
<evidence type="ECO:0000256" key="1">
    <source>
        <dbReference type="SAM" id="MobiDB-lite"/>
    </source>
</evidence>
<reference evidence="2 4" key="1">
    <citation type="submission" date="2016-06" db="EMBL/GenBank/DDBJ databases">
        <authorList>
            <person name="Kjaerup R.B."/>
            <person name="Dalgaard T.S."/>
            <person name="Juul-Madsen H.R."/>
        </authorList>
    </citation>
    <scope>NUCLEOTIDE SEQUENCE [LARGE SCALE GENOMIC DNA]</scope>
    <source>
        <strain evidence="2">Orrdi1</strain>
    </source>
</reference>
<dbReference type="EMBL" id="LT907988">
    <property type="protein sequence ID" value="SOE49810.1"/>
    <property type="molecule type" value="Genomic_DNA"/>
</dbReference>
<dbReference type="KEGG" id="odi:ODI_R2320"/>
<evidence type="ECO:0000313" key="2">
    <source>
        <dbReference type="EMBL" id="SBT26658.1"/>
    </source>
</evidence>
<name>A0A1C3K5E9_9BURK</name>
<proteinExistence type="predicted"/>
<feature type="compositionally biased region" description="Basic residues" evidence="1">
    <location>
        <begin position="8"/>
        <end position="33"/>
    </location>
</feature>
<protein>
    <submittedName>
        <fullName evidence="2">Uncharacterized protein</fullName>
    </submittedName>
</protein>
<sequence length="73" mass="8135">MPTQARAVPHRYGRPCRRGKGPARWPSRAHSRQPRPENGAVPHQEAAPARLPPFMLWAFFLCACPCLPTPSPP</sequence>
<feature type="region of interest" description="Disordered" evidence="1">
    <location>
        <begin position="1"/>
        <end position="45"/>
    </location>
</feature>
<gene>
    <name evidence="2" type="ORF">ODI_00847</name>
    <name evidence="3" type="ORF">ODI_R2320</name>
</gene>
<evidence type="ECO:0000313" key="3">
    <source>
        <dbReference type="EMBL" id="SOE49810.1"/>
    </source>
</evidence>
<evidence type="ECO:0000313" key="4">
    <source>
        <dbReference type="Proteomes" id="UP000078558"/>
    </source>
</evidence>
<dbReference type="Proteomes" id="UP000078558">
    <property type="component" value="Chromosome I"/>
</dbReference>
<dbReference type="AlphaFoldDB" id="A0A1C3K5E9"/>
<keyword evidence="4" id="KW-1185">Reference proteome</keyword>
<accession>A0A1C3K5E9</accession>
<dbReference type="EMBL" id="FLRC01000037">
    <property type="protein sequence ID" value="SBT26658.1"/>
    <property type="molecule type" value="Genomic_DNA"/>
</dbReference>
<reference evidence="3 4" key="2">
    <citation type="submission" date="2017-08" db="EMBL/GenBank/DDBJ databases">
        <authorList>
            <person name="de Groot N.N."/>
        </authorList>
    </citation>
    <scope>NUCLEOTIDE SEQUENCE [LARGE SCALE GENOMIC DNA]</scope>
    <source>
        <strain evidence="3">Orrdi1</strain>
    </source>
</reference>
<dbReference type="STRING" id="1851544.ODI_00847"/>